<dbReference type="EMBL" id="CAMXCT010006517">
    <property type="protein sequence ID" value="CAI4015171.1"/>
    <property type="molecule type" value="Genomic_DNA"/>
</dbReference>
<dbReference type="OrthoDB" id="6513042at2759"/>
<sequence>MFQVPKVAEYFGHFVVLAHLEHLADVSSIKKRRERSSADQLVRWGYALSDLKILSTFGRREVGNRQGRILPGWDDIGTEMAAMQLPMNNVDVDRMRIRRGDSVTISTTDPLQDKLAEGTINDIRPGGTLIVQIRGIFPEDCREKLWRVDKSANATVYERQMWALLGLNHAVRVQPIVELMALGPSARCYTNSWGCRKLIF</sequence>
<dbReference type="AlphaFoldDB" id="A0A9P1DS07"/>
<organism evidence="1">
    <name type="scientific">Cladocopium goreaui</name>
    <dbReference type="NCBI Taxonomy" id="2562237"/>
    <lineage>
        <taxon>Eukaryota</taxon>
        <taxon>Sar</taxon>
        <taxon>Alveolata</taxon>
        <taxon>Dinophyceae</taxon>
        <taxon>Suessiales</taxon>
        <taxon>Symbiodiniaceae</taxon>
        <taxon>Cladocopium</taxon>
    </lineage>
</organism>
<evidence type="ECO:0000313" key="1">
    <source>
        <dbReference type="EMBL" id="CAI4015171.1"/>
    </source>
</evidence>
<comment type="caution">
    <text evidence="1">The sequence shown here is derived from an EMBL/GenBank/DDBJ whole genome shotgun (WGS) entry which is preliminary data.</text>
</comment>
<reference evidence="2" key="2">
    <citation type="submission" date="2024-04" db="EMBL/GenBank/DDBJ databases">
        <authorList>
            <person name="Chen Y."/>
            <person name="Shah S."/>
            <person name="Dougan E. K."/>
            <person name="Thang M."/>
            <person name="Chan C."/>
        </authorList>
    </citation>
    <scope>NUCLEOTIDE SEQUENCE [LARGE SCALE GENOMIC DNA]</scope>
</reference>
<protein>
    <submittedName>
        <fullName evidence="1">Uncharacterized protein</fullName>
    </submittedName>
</protein>
<gene>
    <name evidence="1" type="ORF">C1SCF055_LOCUS40017</name>
</gene>
<evidence type="ECO:0000313" key="2">
    <source>
        <dbReference type="EMBL" id="CAL1168546.1"/>
    </source>
</evidence>
<reference evidence="1" key="1">
    <citation type="submission" date="2022-10" db="EMBL/GenBank/DDBJ databases">
        <authorList>
            <person name="Chen Y."/>
            <person name="Dougan E. K."/>
            <person name="Chan C."/>
            <person name="Rhodes N."/>
            <person name="Thang M."/>
        </authorList>
    </citation>
    <scope>NUCLEOTIDE SEQUENCE</scope>
</reference>
<dbReference type="EMBL" id="CAMXCT030006517">
    <property type="protein sequence ID" value="CAL4802483.1"/>
    <property type="molecule type" value="Genomic_DNA"/>
</dbReference>
<proteinExistence type="predicted"/>
<name>A0A9P1DS07_9DINO</name>
<evidence type="ECO:0000313" key="3">
    <source>
        <dbReference type="Proteomes" id="UP001152797"/>
    </source>
</evidence>
<dbReference type="EMBL" id="CAMXCT020006517">
    <property type="protein sequence ID" value="CAL1168546.1"/>
    <property type="molecule type" value="Genomic_DNA"/>
</dbReference>
<keyword evidence="3" id="KW-1185">Reference proteome</keyword>
<dbReference type="Proteomes" id="UP001152797">
    <property type="component" value="Unassembled WGS sequence"/>
</dbReference>
<accession>A0A9P1DS07</accession>